<evidence type="ECO:0000313" key="1">
    <source>
        <dbReference type="EMBL" id="WOS40862.1"/>
    </source>
</evidence>
<accession>A0ABZ0JM56</accession>
<dbReference type="EMBL" id="CP126172">
    <property type="protein sequence ID" value="WOS40862.1"/>
    <property type="molecule type" value="Genomic_DNA"/>
</dbReference>
<proteinExistence type="predicted"/>
<name>A0ABZ0JM56_9XANT</name>
<gene>
    <name evidence="1" type="ORF">QN243_21175</name>
</gene>
<dbReference type="RefSeq" id="WP_317844176.1">
    <property type="nucleotide sequence ID" value="NZ_CP126170.1"/>
</dbReference>
<reference evidence="1 2" key="1">
    <citation type="submission" date="2023-05" db="EMBL/GenBank/DDBJ databases">
        <title>Xanthomonas rydalmerenesis sp. nov., a novel Xanthomonas species isolated from Fragaria x ananassa.</title>
        <authorList>
            <person name="McKnight D.J.E."/>
            <person name="Wong-Bajracharya J."/>
            <person name="Okoh E.B."/>
            <person name="Snijders F."/>
            <person name="Lidbetter F."/>
            <person name="Webster J."/>
            <person name="Djordjevic S.P."/>
            <person name="Bogema D.R."/>
            <person name="Chapman T.A."/>
        </authorList>
    </citation>
    <scope>NUCLEOTIDE SEQUENCE [LARGE SCALE GENOMIC DNA]</scope>
    <source>
        <strain evidence="1 2">DAR34883</strain>
    </source>
</reference>
<keyword evidence="2" id="KW-1185">Reference proteome</keyword>
<protein>
    <submittedName>
        <fullName evidence="1">Uncharacterized protein</fullName>
    </submittedName>
</protein>
<sequence>MKVDWRRFISALGHRASSREVSGLLDEINEMPVVSSDPDDNGDPSFGTQYYQFFRHGLEFGFRSNALSFIHFFIKDQDGFFAYKGKIFEVSGESLNESLIFVKFGPPKDFGGGKYDVLLGYIQRWIKYNINEHEVRFEILPDGGVWKVTLIA</sequence>
<dbReference type="Proteomes" id="UP001302020">
    <property type="component" value="Chromosome"/>
</dbReference>
<organism evidence="1 2">
    <name type="scientific">Xanthomonas rydalmerensis</name>
    <dbReference type="NCBI Taxonomy" id="3046274"/>
    <lineage>
        <taxon>Bacteria</taxon>
        <taxon>Pseudomonadati</taxon>
        <taxon>Pseudomonadota</taxon>
        <taxon>Gammaproteobacteria</taxon>
        <taxon>Lysobacterales</taxon>
        <taxon>Lysobacteraceae</taxon>
        <taxon>Xanthomonas</taxon>
    </lineage>
</organism>
<evidence type="ECO:0000313" key="2">
    <source>
        <dbReference type="Proteomes" id="UP001302020"/>
    </source>
</evidence>